<dbReference type="InterPro" id="IPR002589">
    <property type="entry name" value="Macro_dom"/>
</dbReference>
<dbReference type="OMA" id="ECHNFGA"/>
<evidence type="ECO:0000256" key="5">
    <source>
        <dbReference type="ARBA" id="ARBA00023242"/>
    </source>
</evidence>
<dbReference type="RefSeq" id="XP_018091252.1">
    <property type="nucleotide sequence ID" value="XM_018235763.2"/>
</dbReference>
<reference evidence="8" key="1">
    <citation type="submission" date="2025-08" db="UniProtKB">
        <authorList>
            <consortium name="RefSeq"/>
        </authorList>
    </citation>
    <scope>IDENTIFICATION</scope>
    <source>
        <strain evidence="8">J_2021</strain>
        <tissue evidence="8">Erythrocytes</tissue>
    </source>
</reference>
<dbReference type="InterPro" id="IPR012317">
    <property type="entry name" value="Poly(ADP-ribose)pol_cat_dom"/>
</dbReference>
<dbReference type="Pfam" id="PF01661">
    <property type="entry name" value="Macro"/>
    <property type="match status" value="2"/>
</dbReference>
<dbReference type="AlphaFoldDB" id="A0A1L8EVU8"/>
<evidence type="ECO:0000313" key="8">
    <source>
        <dbReference type="RefSeq" id="XP_018091252.1"/>
    </source>
</evidence>
<dbReference type="KEGG" id="xla:108701325"/>
<keyword evidence="3" id="KW-0808">Transferase</keyword>
<dbReference type="GO" id="GO:0003950">
    <property type="term" value="F:NAD+ poly-ADP-ribosyltransferase activity"/>
    <property type="evidence" value="ECO:0000318"/>
    <property type="project" value="GO_Central"/>
</dbReference>
<dbReference type="OrthoDB" id="6133115at2759"/>
<dbReference type="SUPFAM" id="SSF52949">
    <property type="entry name" value="Macro domain-like"/>
    <property type="match status" value="2"/>
</dbReference>
<evidence type="ECO:0000256" key="6">
    <source>
        <dbReference type="ARBA" id="ARBA00024347"/>
    </source>
</evidence>
<keyword evidence="5" id="KW-0539">Nucleus</keyword>
<dbReference type="CDD" id="cd01439">
    <property type="entry name" value="TCCD_inducible_PARP_like"/>
    <property type="match status" value="1"/>
</dbReference>
<dbReference type="GO" id="GO:0003714">
    <property type="term" value="F:transcription corepressor activity"/>
    <property type="evidence" value="ECO:0000318"/>
    <property type="project" value="GO_Central"/>
</dbReference>
<dbReference type="PANTHER" id="PTHR14453:SF109">
    <property type="entry name" value="POLY [ADP-RIBOSE] POLYMERASE"/>
    <property type="match status" value="1"/>
</dbReference>
<dbReference type="Proteomes" id="UP000186698">
    <property type="component" value="Chromosome 9_10L"/>
</dbReference>
<sequence>MYHRLMVNANNGTSIYKSFQPHTLYNENMYKEVSMNELVIGQSIVMLKKGDITEESTDAIVNINNYSLVQNFGVSKDILAAAGDIVKGECSRLGQQPHGDVVETGAGNLNCSRIIHLIGATTWDSIMAGVKKILEKCDQLDLISVAFPALGTGTGGISAKRSMEAILTAIEEYLSRSTTSSFLIYIVAFTQHVYQEYLNVFESRMFSLKKLTLHDPIYGSIVEIIREDITTLNVDCIVNLNNATLDRIKGVSGPILSAAGANVKNECKTMGGIRPGKMILTSGGNLRCKKILHLIGPTRAADIALSLDQILQECEKYALTTIALPVIGTGEASIDPNDAIQEMLEGLNQYFQIAVFTSIKKIYIIAFTEEIYQIFQIKISHLQATDMNLGFNVVEAANNPPTWTAMGTSEYLIVELPRDSTEFKTIENDFLNSAKPLCSQVIKIKRVQNVKLWRIFEVQKEYVQSCHPNQQNHRCLYHGSSEGTVAKISKFGFNRSFCGRNATRYGKGTYFAKHASYSCDDLYSVPDENRHKHIILASVITGKWCLGKRHYLEPPPMEDNPNLLYNCVVDHVSNPDIFVIFSDYGAYPEYLITCR</sequence>
<dbReference type="Bgee" id="108701325">
    <property type="expression patterns" value="Expressed in ovary and 7 other cell types or tissues"/>
</dbReference>
<dbReference type="GeneID" id="108701325"/>
<dbReference type="PROSITE" id="PS51154">
    <property type="entry name" value="MACRO"/>
    <property type="match status" value="2"/>
</dbReference>
<dbReference type="PANTHER" id="PTHR14453">
    <property type="entry name" value="PARP/ZINC FINGER CCCH TYPE DOMAIN CONTAINING PROTEIN"/>
    <property type="match status" value="1"/>
</dbReference>
<keyword evidence="7" id="KW-1185">Reference proteome</keyword>
<evidence type="ECO:0000256" key="4">
    <source>
        <dbReference type="ARBA" id="ARBA00023027"/>
    </source>
</evidence>
<name>A0A1L8EVU8_XENLA</name>
<dbReference type="GO" id="GO:0010629">
    <property type="term" value="P:negative regulation of gene expression"/>
    <property type="evidence" value="ECO:0000318"/>
    <property type="project" value="GO_Central"/>
</dbReference>
<dbReference type="InterPro" id="IPR043472">
    <property type="entry name" value="Macro_dom-like"/>
</dbReference>
<dbReference type="Gene3D" id="3.40.220.10">
    <property type="entry name" value="Leucine Aminopeptidase, subunit E, domain 1"/>
    <property type="match status" value="2"/>
</dbReference>
<dbReference type="SUPFAM" id="SSF56399">
    <property type="entry name" value="ADP-ribosylation"/>
    <property type="match status" value="1"/>
</dbReference>
<keyword evidence="4" id="KW-0520">NAD</keyword>
<evidence type="ECO:0000313" key="7">
    <source>
        <dbReference type="Proteomes" id="UP000186698"/>
    </source>
</evidence>
<dbReference type="GO" id="GO:0005634">
    <property type="term" value="C:nucleus"/>
    <property type="evidence" value="ECO:0000318"/>
    <property type="project" value="GO_Central"/>
</dbReference>
<protein>
    <submittedName>
        <fullName evidence="8">Protein mono-ADP-ribosyltransferase PARP15 isoform X1</fullName>
    </submittedName>
</protein>
<keyword evidence="2" id="KW-0328">Glycosyltransferase</keyword>
<gene>
    <name evidence="8" type="primary">LOC108701325</name>
</gene>
<dbReference type="GO" id="GO:0070212">
    <property type="term" value="P:protein poly-ADP-ribosylation"/>
    <property type="evidence" value="ECO:0007669"/>
    <property type="project" value="TreeGrafter"/>
</dbReference>
<proteinExistence type="inferred from homology"/>
<accession>A0A1L8EVU8</accession>
<organism evidence="7 8">
    <name type="scientific">Xenopus laevis</name>
    <name type="common">African clawed frog</name>
    <dbReference type="NCBI Taxonomy" id="8355"/>
    <lineage>
        <taxon>Eukaryota</taxon>
        <taxon>Metazoa</taxon>
        <taxon>Chordata</taxon>
        <taxon>Craniata</taxon>
        <taxon>Vertebrata</taxon>
        <taxon>Euteleostomi</taxon>
        <taxon>Amphibia</taxon>
        <taxon>Batrachia</taxon>
        <taxon>Anura</taxon>
        <taxon>Pipoidea</taxon>
        <taxon>Pipidae</taxon>
        <taxon>Xenopodinae</taxon>
        <taxon>Xenopus</taxon>
        <taxon>Xenopus</taxon>
    </lineage>
</organism>
<dbReference type="Pfam" id="PF00644">
    <property type="entry name" value="PARP"/>
    <property type="match status" value="1"/>
</dbReference>
<dbReference type="GO" id="GO:0005737">
    <property type="term" value="C:cytoplasm"/>
    <property type="evidence" value="ECO:0000318"/>
    <property type="project" value="GO_Central"/>
</dbReference>
<dbReference type="GO" id="GO:1990404">
    <property type="term" value="F:NAD+-protein mono-ADP-ribosyltransferase activity"/>
    <property type="evidence" value="ECO:0007669"/>
    <property type="project" value="TreeGrafter"/>
</dbReference>
<evidence type="ECO:0000256" key="2">
    <source>
        <dbReference type="ARBA" id="ARBA00022676"/>
    </source>
</evidence>
<dbReference type="PROSITE" id="PS51059">
    <property type="entry name" value="PARP_CATALYTIC"/>
    <property type="match status" value="1"/>
</dbReference>
<dbReference type="InterPro" id="IPR052056">
    <property type="entry name" value="Mono-ARTD/PARP"/>
</dbReference>
<evidence type="ECO:0000256" key="3">
    <source>
        <dbReference type="ARBA" id="ARBA00022679"/>
    </source>
</evidence>
<dbReference type="STRING" id="8355.A0A1L8EVU8"/>
<dbReference type="Gene3D" id="3.90.228.10">
    <property type="match status" value="1"/>
</dbReference>
<dbReference type="PaxDb" id="8355-A0A1L8EVU8"/>
<evidence type="ECO:0000256" key="1">
    <source>
        <dbReference type="ARBA" id="ARBA00004123"/>
    </source>
</evidence>
<comment type="similarity">
    <text evidence="6">Belongs to the ARTD/PARP family.</text>
</comment>
<dbReference type="SMART" id="SM00506">
    <property type="entry name" value="A1pp"/>
    <property type="match status" value="2"/>
</dbReference>
<comment type="subcellular location">
    <subcellularLocation>
        <location evidence="1">Nucleus</location>
    </subcellularLocation>
</comment>